<evidence type="ECO:0000256" key="1">
    <source>
        <dbReference type="SAM" id="MobiDB-lite"/>
    </source>
</evidence>
<reference evidence="2 3" key="1">
    <citation type="submission" date="2022-03" db="EMBL/GenBank/DDBJ databases">
        <authorList>
            <person name="Jo J.-H."/>
            <person name="Im W.-T."/>
        </authorList>
    </citation>
    <scope>NUCLEOTIDE SEQUENCE [LARGE SCALE GENOMIC DNA]</scope>
    <source>
        <strain evidence="2 3">SM33</strain>
    </source>
</reference>
<proteinExistence type="predicted"/>
<evidence type="ECO:0008006" key="4">
    <source>
        <dbReference type="Google" id="ProtNLM"/>
    </source>
</evidence>
<evidence type="ECO:0000313" key="2">
    <source>
        <dbReference type="EMBL" id="MCH8614789.1"/>
    </source>
</evidence>
<keyword evidence="3" id="KW-1185">Reference proteome</keyword>
<comment type="caution">
    <text evidence="2">The sequence shown here is derived from an EMBL/GenBank/DDBJ whole genome shotgun (WGS) entry which is preliminary data.</text>
</comment>
<gene>
    <name evidence="2" type="ORF">LZ016_01535</name>
</gene>
<dbReference type="RefSeq" id="WP_241445376.1">
    <property type="nucleotide sequence ID" value="NZ_JAKZHW010000001.1"/>
</dbReference>
<evidence type="ECO:0000313" key="3">
    <source>
        <dbReference type="Proteomes" id="UP001203058"/>
    </source>
</evidence>
<dbReference type="EMBL" id="JAKZHW010000001">
    <property type="protein sequence ID" value="MCH8614789.1"/>
    <property type="molecule type" value="Genomic_DNA"/>
</dbReference>
<name>A0ABS9VII3_9SPHN</name>
<sequence length="53" mass="5844">MNVEAPRDLKPGPPAEGDGIGAALREAVNERFDRIPAEWGALLHRLERPRRAA</sequence>
<accession>A0ABS9VII3</accession>
<feature type="region of interest" description="Disordered" evidence="1">
    <location>
        <begin position="1"/>
        <end position="20"/>
    </location>
</feature>
<feature type="compositionally biased region" description="Basic and acidic residues" evidence="1">
    <location>
        <begin position="1"/>
        <end position="10"/>
    </location>
</feature>
<dbReference type="Proteomes" id="UP001203058">
    <property type="component" value="Unassembled WGS sequence"/>
</dbReference>
<organism evidence="2 3">
    <name type="scientific">Sphingomonas telluris</name>
    <dbReference type="NCBI Taxonomy" id="2907998"/>
    <lineage>
        <taxon>Bacteria</taxon>
        <taxon>Pseudomonadati</taxon>
        <taxon>Pseudomonadota</taxon>
        <taxon>Alphaproteobacteria</taxon>
        <taxon>Sphingomonadales</taxon>
        <taxon>Sphingomonadaceae</taxon>
        <taxon>Sphingomonas</taxon>
    </lineage>
</organism>
<protein>
    <recommendedName>
        <fullName evidence="4">Anti-sigma factor NepR domain-containing protein</fullName>
    </recommendedName>
</protein>